<name>A0A6J5F6Z7_9BURK</name>
<accession>A0A6J5F6Z7</accession>
<reference evidence="1 2" key="1">
    <citation type="submission" date="2020-04" db="EMBL/GenBank/DDBJ databases">
        <authorList>
            <person name="De Canck E."/>
        </authorList>
    </citation>
    <scope>NUCLEOTIDE SEQUENCE [LARGE SCALE GENOMIC DNA]</scope>
    <source>
        <strain evidence="1 2">LMG 29542</strain>
    </source>
</reference>
<gene>
    <name evidence="1" type="ORF">LMG29542_08038</name>
</gene>
<keyword evidence="2" id="KW-1185">Reference proteome</keyword>
<dbReference type="AlphaFoldDB" id="A0A6J5F6Z7"/>
<dbReference type="EMBL" id="CADIKH010000148">
    <property type="protein sequence ID" value="CAB3774660.1"/>
    <property type="molecule type" value="Genomic_DNA"/>
</dbReference>
<proteinExistence type="predicted"/>
<evidence type="ECO:0000313" key="2">
    <source>
        <dbReference type="Proteomes" id="UP000494363"/>
    </source>
</evidence>
<organism evidence="1 2">
    <name type="scientific">Paraburkholderia humisilvae</name>
    <dbReference type="NCBI Taxonomy" id="627669"/>
    <lineage>
        <taxon>Bacteria</taxon>
        <taxon>Pseudomonadati</taxon>
        <taxon>Pseudomonadota</taxon>
        <taxon>Betaproteobacteria</taxon>
        <taxon>Burkholderiales</taxon>
        <taxon>Burkholderiaceae</taxon>
        <taxon>Paraburkholderia</taxon>
    </lineage>
</organism>
<dbReference type="Proteomes" id="UP000494363">
    <property type="component" value="Unassembled WGS sequence"/>
</dbReference>
<protein>
    <submittedName>
        <fullName evidence="1">Uncharacterized protein</fullName>
    </submittedName>
</protein>
<sequence length="48" mass="5196">MGGPALALVANAGKPASVRIREFFASAIRNLPLRNEYARRKGFPGVVR</sequence>
<evidence type="ECO:0000313" key="1">
    <source>
        <dbReference type="EMBL" id="CAB3774660.1"/>
    </source>
</evidence>